<name>A0A5N5QGI0_9AGAM</name>
<dbReference type="Pfam" id="PF00651">
    <property type="entry name" value="BTB"/>
    <property type="match status" value="1"/>
</dbReference>
<evidence type="ECO:0000313" key="2">
    <source>
        <dbReference type="EMBL" id="KAB5590578.1"/>
    </source>
</evidence>
<sequence>MTVAQRSQEHYFFRGDLVLQIDGVLFKLHQDILETHSGFFRNILLVRRHNITEETTDENPLHLPQDICSAKTFEKLCKFIYVKEAGVVPNVTVRGLDAWEPVLQATVALDMTGVEKCILDQLAADTSNISSEAVKLLSWAKRGAHEALQLECFRRLAHRRRPMSHTEMATLGIHVTAQVMYVRERFRTLLLATDDLLPDIQLHNRCTQRSTCAKKIFDEIVSNLHDSPRDIPEQDASDVFNIKVPSSLCSSCKPKAVELAGSLKNGWLDGTLKQGIKSANSLYVDK</sequence>
<dbReference type="CDD" id="cd18186">
    <property type="entry name" value="BTB_POZ_ZBTB_KLHL-like"/>
    <property type="match status" value="1"/>
</dbReference>
<reference evidence="2 3" key="1">
    <citation type="journal article" date="2019" name="Fungal Biol. Biotechnol.">
        <title>Draft genome sequence of fastidious pathogen Ceratobasidium theobromae, which causes vascular-streak dieback in Theobroma cacao.</title>
        <authorList>
            <person name="Ali S.S."/>
            <person name="Asman A."/>
            <person name="Shao J."/>
            <person name="Firmansyah A.P."/>
            <person name="Susilo A.W."/>
            <person name="Rosmana A."/>
            <person name="McMahon P."/>
            <person name="Junaid M."/>
            <person name="Guest D."/>
            <person name="Kheng T.Y."/>
            <person name="Meinhardt L.W."/>
            <person name="Bailey B.A."/>
        </authorList>
    </citation>
    <scope>NUCLEOTIDE SEQUENCE [LARGE SCALE GENOMIC DNA]</scope>
    <source>
        <strain evidence="2 3">CT2</strain>
    </source>
</reference>
<dbReference type="OrthoDB" id="2746456at2759"/>
<dbReference type="InterPro" id="IPR000210">
    <property type="entry name" value="BTB/POZ_dom"/>
</dbReference>
<dbReference type="AlphaFoldDB" id="A0A5N5QGI0"/>
<comment type="caution">
    <text evidence="2">The sequence shown here is derived from an EMBL/GenBank/DDBJ whole genome shotgun (WGS) entry which is preliminary data.</text>
</comment>
<evidence type="ECO:0000313" key="3">
    <source>
        <dbReference type="Proteomes" id="UP000383932"/>
    </source>
</evidence>
<dbReference type="SUPFAM" id="SSF54695">
    <property type="entry name" value="POZ domain"/>
    <property type="match status" value="1"/>
</dbReference>
<organism evidence="2 3">
    <name type="scientific">Ceratobasidium theobromae</name>
    <dbReference type="NCBI Taxonomy" id="1582974"/>
    <lineage>
        <taxon>Eukaryota</taxon>
        <taxon>Fungi</taxon>
        <taxon>Dikarya</taxon>
        <taxon>Basidiomycota</taxon>
        <taxon>Agaricomycotina</taxon>
        <taxon>Agaricomycetes</taxon>
        <taxon>Cantharellales</taxon>
        <taxon>Ceratobasidiaceae</taxon>
        <taxon>Ceratobasidium</taxon>
    </lineage>
</organism>
<dbReference type="Gene3D" id="3.30.710.10">
    <property type="entry name" value="Potassium Channel Kv1.1, Chain A"/>
    <property type="match status" value="1"/>
</dbReference>
<keyword evidence="3" id="KW-1185">Reference proteome</keyword>
<feature type="domain" description="BTB" evidence="1">
    <location>
        <begin position="15"/>
        <end position="89"/>
    </location>
</feature>
<accession>A0A5N5QGI0</accession>
<proteinExistence type="predicted"/>
<protein>
    <recommendedName>
        <fullName evidence="1">BTB domain-containing protein</fullName>
    </recommendedName>
</protein>
<dbReference type="EMBL" id="SSOP01000159">
    <property type="protein sequence ID" value="KAB5590578.1"/>
    <property type="molecule type" value="Genomic_DNA"/>
</dbReference>
<evidence type="ECO:0000259" key="1">
    <source>
        <dbReference type="PROSITE" id="PS50097"/>
    </source>
</evidence>
<dbReference type="Proteomes" id="UP000383932">
    <property type="component" value="Unassembled WGS sequence"/>
</dbReference>
<dbReference type="InterPro" id="IPR011333">
    <property type="entry name" value="SKP1/BTB/POZ_sf"/>
</dbReference>
<gene>
    <name evidence="2" type="ORF">CTheo_5973</name>
</gene>
<dbReference type="PROSITE" id="PS50097">
    <property type="entry name" value="BTB"/>
    <property type="match status" value="1"/>
</dbReference>